<name>A0ABU6JNX7_9GAMM</name>
<dbReference type="EMBL" id="JAYWTM010000004">
    <property type="protein sequence ID" value="MEC5342049.1"/>
    <property type="molecule type" value="Genomic_DNA"/>
</dbReference>
<evidence type="ECO:0000256" key="1">
    <source>
        <dbReference type="ARBA" id="ARBA00022649"/>
    </source>
</evidence>
<proteinExistence type="predicted"/>
<keyword evidence="2" id="KW-1133">Transmembrane helix</keyword>
<comment type="caution">
    <text evidence="3">The sequence shown here is derived from an EMBL/GenBank/DDBJ whole genome shotgun (WGS) entry which is preliminary data.</text>
</comment>
<dbReference type="Pfam" id="PF05016">
    <property type="entry name" value="ParE_toxin"/>
    <property type="match status" value="1"/>
</dbReference>
<dbReference type="RefSeq" id="WP_327617208.1">
    <property type="nucleotide sequence ID" value="NZ_JAYWTM010000004.1"/>
</dbReference>
<dbReference type="Proteomes" id="UP001309705">
    <property type="component" value="Unassembled WGS sequence"/>
</dbReference>
<evidence type="ECO:0000313" key="4">
    <source>
        <dbReference type="Proteomes" id="UP001309705"/>
    </source>
</evidence>
<dbReference type="InterPro" id="IPR007712">
    <property type="entry name" value="RelE/ParE_toxin"/>
</dbReference>
<keyword evidence="2" id="KW-0472">Membrane</keyword>
<reference evidence="3 4" key="1">
    <citation type="journal article" date="2017" name="Int. J. Syst. Evol. Microbiol.">
        <title>Brenneria populi subsp. brevivirga subsp. nov. isolated from symptomatic bark of Populus x euramericana canker, and description of Brenneria populi subsp. populi subsp. nov.</title>
        <authorList>
            <person name="Zheng M.H."/>
            <person name="Piao C.G."/>
            <person name="Xue H."/>
            <person name="Guo M.W."/>
            <person name="Li Y."/>
        </authorList>
    </citation>
    <scope>NUCLEOTIDE SEQUENCE [LARGE SCALE GENOMIC DNA]</scope>
    <source>
        <strain evidence="3 4">D9-5</strain>
    </source>
</reference>
<accession>A0ABU6JNX7</accession>
<organism evidence="3 4">
    <name type="scientific">Brenneria populi</name>
    <dbReference type="NCBI Taxonomy" id="1505588"/>
    <lineage>
        <taxon>Bacteria</taxon>
        <taxon>Pseudomonadati</taxon>
        <taxon>Pseudomonadota</taxon>
        <taxon>Gammaproteobacteria</taxon>
        <taxon>Enterobacterales</taxon>
        <taxon>Pectobacteriaceae</taxon>
        <taxon>Brenneria</taxon>
    </lineage>
</organism>
<sequence length="100" mass="11591">MPRYKLTDDARKDLRAIKNHSVKQFGLIVTREYLHGMRICLQRLAENRQMGSDNIAELGIPGLWCFSYISHTIYYLFAPYGITVVGILHQSRLPNILRGR</sequence>
<evidence type="ECO:0000256" key="2">
    <source>
        <dbReference type="SAM" id="Phobius"/>
    </source>
</evidence>
<protein>
    <submittedName>
        <fullName evidence="3">Type II toxin-antitoxin system RelE/ParE family toxin</fullName>
    </submittedName>
</protein>
<keyword evidence="1" id="KW-1277">Toxin-antitoxin system</keyword>
<evidence type="ECO:0000313" key="3">
    <source>
        <dbReference type="EMBL" id="MEC5342049.1"/>
    </source>
</evidence>
<keyword evidence="4" id="KW-1185">Reference proteome</keyword>
<gene>
    <name evidence="3" type="ORF">VSX58_05405</name>
</gene>
<dbReference type="InterPro" id="IPR035093">
    <property type="entry name" value="RelE/ParE_toxin_dom_sf"/>
</dbReference>
<dbReference type="Gene3D" id="3.30.2310.20">
    <property type="entry name" value="RelE-like"/>
    <property type="match status" value="1"/>
</dbReference>
<keyword evidence="2" id="KW-0812">Transmembrane</keyword>
<feature type="transmembrane region" description="Helical" evidence="2">
    <location>
        <begin position="68"/>
        <end position="88"/>
    </location>
</feature>